<protein>
    <submittedName>
        <fullName evidence="2">Conserved small protein</fullName>
    </submittedName>
</protein>
<dbReference type="Proteomes" id="UP000010482">
    <property type="component" value="Chromosome"/>
</dbReference>
<name>K9YXR8_DACS8</name>
<reference evidence="2" key="1">
    <citation type="submission" date="2012-04" db="EMBL/GenBank/DDBJ databases">
        <title>Finished genome of Dactylococcopsis salina PCC 8305.</title>
        <authorList>
            <consortium name="US DOE Joint Genome Institute"/>
            <person name="Gugger M."/>
            <person name="Coursin T."/>
            <person name="Rippka R."/>
            <person name="Tandeau De Marsac N."/>
            <person name="Huntemann M."/>
            <person name="Wei C.-L."/>
            <person name="Han J."/>
            <person name="Detter J.C."/>
            <person name="Han C."/>
            <person name="Tapia R."/>
            <person name="Daligault H."/>
            <person name="Chen A."/>
            <person name="Krypides N."/>
            <person name="Mavromatis K."/>
            <person name="Markowitz V."/>
            <person name="Szeto E."/>
            <person name="Ivanova N."/>
            <person name="Ovchinnikova G."/>
            <person name="Pagani I."/>
            <person name="Pati A."/>
            <person name="Goodwin L."/>
            <person name="Peters L."/>
            <person name="Pitluck S."/>
            <person name="Woyke T."/>
            <person name="Kerfeld C."/>
        </authorList>
    </citation>
    <scope>NUCLEOTIDE SEQUENCE [LARGE SCALE GENOMIC DNA]</scope>
    <source>
        <strain evidence="2">PCC 8305</strain>
    </source>
</reference>
<dbReference type="AlphaFoldDB" id="K9YXR8"/>
<dbReference type="KEGG" id="dsl:Dacsa_3170"/>
<accession>K9YXR8</accession>
<dbReference type="RefSeq" id="WP_015230671.1">
    <property type="nucleotide sequence ID" value="NC_019780.1"/>
</dbReference>
<evidence type="ECO:0000313" key="3">
    <source>
        <dbReference type="Proteomes" id="UP000010482"/>
    </source>
</evidence>
<dbReference type="eggNOG" id="COG5606">
    <property type="taxonomic scope" value="Bacteria"/>
</dbReference>
<keyword evidence="3" id="KW-1185">Reference proteome</keyword>
<evidence type="ECO:0000313" key="2">
    <source>
        <dbReference type="EMBL" id="AFZ51694.1"/>
    </source>
</evidence>
<gene>
    <name evidence="2" type="ORF">Dacsa_3170</name>
</gene>
<dbReference type="STRING" id="13035.Dacsa_3170"/>
<proteinExistence type="predicted"/>
<dbReference type="EMBL" id="CP003944">
    <property type="protein sequence ID" value="AFZ51694.1"/>
    <property type="molecule type" value="Genomic_DNA"/>
</dbReference>
<feature type="domain" description="HigA2-like helix-turn-helix" evidence="1">
    <location>
        <begin position="17"/>
        <end position="96"/>
    </location>
</feature>
<dbReference type="InterPro" id="IPR010982">
    <property type="entry name" value="Lambda_DNA-bd_dom_sf"/>
</dbReference>
<dbReference type="InterPro" id="IPR039554">
    <property type="entry name" value="HigA2-like_HTH"/>
</dbReference>
<evidence type="ECO:0000259" key="1">
    <source>
        <dbReference type="Pfam" id="PF13744"/>
    </source>
</evidence>
<dbReference type="HOGENOM" id="CLU_163934_0_0_3"/>
<dbReference type="SUPFAM" id="SSF47413">
    <property type="entry name" value="lambda repressor-like DNA-binding domains"/>
    <property type="match status" value="1"/>
</dbReference>
<dbReference type="GO" id="GO:0003677">
    <property type="term" value="F:DNA binding"/>
    <property type="evidence" value="ECO:0007669"/>
    <property type="project" value="InterPro"/>
</dbReference>
<dbReference type="Gene3D" id="1.10.260.40">
    <property type="entry name" value="lambda repressor-like DNA-binding domains"/>
    <property type="match status" value="1"/>
</dbReference>
<sequence length="121" mass="13708">MSEGENVAGFIESSGNVFADLALEDAEELLIRAKLGYALRKLLENRQLKQEEIASLLEIKSSEALCLMQGKYHLFSEIRLFSFLNKLEQKITIQISDHRGGEPLIENLLIPFFFGKHEGLL</sequence>
<organism evidence="2 3">
    <name type="scientific">Dactylococcopsis salina (strain PCC 8305)</name>
    <name type="common">Myxobactron salinum</name>
    <dbReference type="NCBI Taxonomy" id="13035"/>
    <lineage>
        <taxon>Bacteria</taxon>
        <taxon>Bacillati</taxon>
        <taxon>Cyanobacteriota</taxon>
        <taxon>Cyanophyceae</taxon>
        <taxon>Nodosilineales</taxon>
        <taxon>Cymatolegaceae</taxon>
        <taxon>Dactylococcopsis</taxon>
    </lineage>
</organism>
<dbReference type="Pfam" id="PF13744">
    <property type="entry name" value="HTH_37"/>
    <property type="match status" value="1"/>
</dbReference>
<dbReference type="OrthoDB" id="129377at2"/>